<dbReference type="PANTHER" id="PTHR43707:SF1">
    <property type="entry name" value="HISTIDINE--TRNA LIGASE, MITOCHONDRIAL-RELATED"/>
    <property type="match status" value="1"/>
</dbReference>
<dbReference type="Pfam" id="PF03129">
    <property type="entry name" value="HGTP_anticodon"/>
    <property type="match status" value="1"/>
</dbReference>
<dbReference type="AlphaFoldDB" id="A0A0G1XUN8"/>
<proteinExistence type="inferred from homology"/>
<evidence type="ECO:0000313" key="6">
    <source>
        <dbReference type="Proteomes" id="UP000034290"/>
    </source>
</evidence>
<dbReference type="Gene3D" id="3.30.930.10">
    <property type="entry name" value="Bira Bifunctional Protein, Domain 2"/>
    <property type="match status" value="1"/>
</dbReference>
<name>A0A0G1XUN8_9BACT</name>
<dbReference type="Proteomes" id="UP000034290">
    <property type="component" value="Unassembled WGS sequence"/>
</dbReference>
<dbReference type="Gene3D" id="3.40.50.800">
    <property type="entry name" value="Anticodon-binding domain"/>
    <property type="match status" value="1"/>
</dbReference>
<accession>A0A0G1XUN8</accession>
<protein>
    <recommendedName>
        <fullName evidence="3">Histidyl-tRNA synthetase</fullName>
    </recommendedName>
</protein>
<dbReference type="InterPro" id="IPR045864">
    <property type="entry name" value="aa-tRNA-synth_II/BPL/LPL"/>
</dbReference>
<dbReference type="SUPFAM" id="SSF55681">
    <property type="entry name" value="Class II aaRS and biotin synthetases"/>
    <property type="match status" value="1"/>
</dbReference>
<feature type="domain" description="Anticodon-binding" evidence="4">
    <location>
        <begin position="316"/>
        <end position="386"/>
    </location>
</feature>
<reference evidence="5 6" key="1">
    <citation type="journal article" date="2015" name="Nature">
        <title>rRNA introns, odd ribosomes, and small enigmatic genomes across a large radiation of phyla.</title>
        <authorList>
            <person name="Brown C.T."/>
            <person name="Hug L.A."/>
            <person name="Thomas B.C."/>
            <person name="Sharon I."/>
            <person name="Castelle C.J."/>
            <person name="Singh A."/>
            <person name="Wilkins M.J."/>
            <person name="Williams K.H."/>
            <person name="Banfield J.F."/>
        </authorList>
    </citation>
    <scope>NUCLEOTIDE SEQUENCE [LARGE SCALE GENOMIC DNA]</scope>
</reference>
<dbReference type="GO" id="GO:0004821">
    <property type="term" value="F:histidine-tRNA ligase activity"/>
    <property type="evidence" value="ECO:0007669"/>
    <property type="project" value="TreeGrafter"/>
</dbReference>
<evidence type="ECO:0000259" key="4">
    <source>
        <dbReference type="Pfam" id="PF03129"/>
    </source>
</evidence>
<comment type="similarity">
    <text evidence="1">Belongs to the class-II aminoacyl-tRNA synthetase family.</text>
</comment>
<keyword evidence="2" id="KW-0030">Aminoacyl-tRNA synthetase</keyword>
<dbReference type="PANTHER" id="PTHR43707">
    <property type="entry name" value="HISTIDYL-TRNA SYNTHETASE"/>
    <property type="match status" value="1"/>
</dbReference>
<dbReference type="InterPro" id="IPR036621">
    <property type="entry name" value="Anticodon-bd_dom_sf"/>
</dbReference>
<dbReference type="GO" id="GO:0005737">
    <property type="term" value="C:cytoplasm"/>
    <property type="evidence" value="ECO:0007669"/>
    <property type="project" value="InterPro"/>
</dbReference>
<evidence type="ECO:0000256" key="3">
    <source>
        <dbReference type="ARBA" id="ARBA00030619"/>
    </source>
</evidence>
<keyword evidence="5" id="KW-0436">Ligase</keyword>
<gene>
    <name evidence="5" type="ORF">UY81_C0067G0004</name>
</gene>
<organism evidence="5 6">
    <name type="scientific">Candidatus Giovannonibacteria bacterium GW2011_GWA2_53_7</name>
    <dbReference type="NCBI Taxonomy" id="1618650"/>
    <lineage>
        <taxon>Bacteria</taxon>
        <taxon>Candidatus Giovannoniibacteriota</taxon>
    </lineage>
</organism>
<dbReference type="InterPro" id="IPR004154">
    <property type="entry name" value="Anticodon-bd"/>
</dbReference>
<evidence type="ECO:0000313" key="5">
    <source>
        <dbReference type="EMBL" id="KKW34625.1"/>
    </source>
</evidence>
<evidence type="ECO:0000256" key="1">
    <source>
        <dbReference type="ARBA" id="ARBA00008226"/>
    </source>
</evidence>
<dbReference type="InterPro" id="IPR004516">
    <property type="entry name" value="HisRS/HisZ"/>
</dbReference>
<evidence type="ECO:0000256" key="2">
    <source>
        <dbReference type="ARBA" id="ARBA00023146"/>
    </source>
</evidence>
<dbReference type="SUPFAM" id="SSF52954">
    <property type="entry name" value="Class II aaRS ABD-related"/>
    <property type="match status" value="1"/>
</dbReference>
<sequence length="397" mass="43733">MIRIKGTPYQNTAAFLSAASHIAEYYGFEHFDRLPREPQRRTLPPGARPDADINFARRDEKHLPSAARRIAAAGMPPQGATLAWRTLPLPSGASGVSLELHAVGIDSAIAEALLIITADAILKHANISERILSINNIGSAESSGRYVRDVGGYLRKHIESISASLRPRVAVDPLGALVQLIERGHPAVSRAPQAMEYLTEDERRRFWDLLEYLEISGLPYELNGQILGSRDCWAHTLYEIGAVDPETGARATVAFGGRYDPLMSRFARKPYAATMIAIHAEARGATSVKVRTPGVRAMYFAHLGLEARRRILPALERLREAGIPIYHGLWNERIGEQMTAARALATPYILIMGHKEAIEGNVLVREVATNSQEAVSLEDLPSYLKQRRLGISQTADK</sequence>
<comment type="caution">
    <text evidence="5">The sequence shown here is derived from an EMBL/GenBank/DDBJ whole genome shotgun (WGS) entry which is preliminary data.</text>
</comment>
<dbReference type="EMBL" id="LCRM01000067">
    <property type="protein sequence ID" value="KKW34625.1"/>
    <property type="molecule type" value="Genomic_DNA"/>
</dbReference>
<dbReference type="GO" id="GO:0006427">
    <property type="term" value="P:histidyl-tRNA aminoacylation"/>
    <property type="evidence" value="ECO:0007669"/>
    <property type="project" value="TreeGrafter"/>
</dbReference>